<feature type="chain" id="PRO_5043381610" evidence="1">
    <location>
        <begin position="20"/>
        <end position="221"/>
    </location>
</feature>
<dbReference type="AlphaFoldDB" id="A0AAV0BTH5"/>
<evidence type="ECO:0000313" key="3">
    <source>
        <dbReference type="Proteomes" id="UP001153365"/>
    </source>
</evidence>
<gene>
    <name evidence="2" type="ORF">PPACK8108_LOCUS26103</name>
</gene>
<protein>
    <submittedName>
        <fullName evidence="2">Expressed protein</fullName>
    </submittedName>
</protein>
<comment type="caution">
    <text evidence="2">The sequence shown here is derived from an EMBL/GenBank/DDBJ whole genome shotgun (WGS) entry which is preliminary data.</text>
</comment>
<dbReference type="Proteomes" id="UP001153365">
    <property type="component" value="Unassembled WGS sequence"/>
</dbReference>
<sequence>MKTFLGAAVFLVLLAFSECHYTANEIATVDRIKEGFGATGLVPSLIPSFEPQGVLVLRFEDEAVLRHPNQKIKASALRARPIVNLFPSRFGELHDNQKFTLVMFNADYPPQTNSSGGKLHMLGTKISLRRQIQPVEVYVLVNETSFTVEYRAPDSNELSNPGRYIVLLYKGVPSPSALEDFKDPNGDYNNFNLSHITLESEMSPAPFTGAIFEVENNLEAG</sequence>
<keyword evidence="3" id="KW-1185">Reference proteome</keyword>
<feature type="signal peptide" evidence="1">
    <location>
        <begin position="1"/>
        <end position="19"/>
    </location>
</feature>
<dbReference type="SUPFAM" id="SSF49777">
    <property type="entry name" value="PEBP-like"/>
    <property type="match status" value="1"/>
</dbReference>
<organism evidence="2 3">
    <name type="scientific">Phakopsora pachyrhizi</name>
    <name type="common">Asian soybean rust disease fungus</name>
    <dbReference type="NCBI Taxonomy" id="170000"/>
    <lineage>
        <taxon>Eukaryota</taxon>
        <taxon>Fungi</taxon>
        <taxon>Dikarya</taxon>
        <taxon>Basidiomycota</taxon>
        <taxon>Pucciniomycotina</taxon>
        <taxon>Pucciniomycetes</taxon>
        <taxon>Pucciniales</taxon>
        <taxon>Phakopsoraceae</taxon>
        <taxon>Phakopsora</taxon>
    </lineage>
</organism>
<dbReference type="Gene3D" id="3.90.280.10">
    <property type="entry name" value="PEBP-like"/>
    <property type="match status" value="1"/>
</dbReference>
<name>A0AAV0BTH5_PHAPC</name>
<accession>A0AAV0BTH5</accession>
<reference evidence="2" key="1">
    <citation type="submission" date="2022-06" db="EMBL/GenBank/DDBJ databases">
        <authorList>
            <consortium name="SYNGENTA / RWTH Aachen University"/>
        </authorList>
    </citation>
    <scope>NUCLEOTIDE SEQUENCE</scope>
</reference>
<dbReference type="InterPro" id="IPR036610">
    <property type="entry name" value="PEBP-like_sf"/>
</dbReference>
<keyword evidence="1" id="KW-0732">Signal</keyword>
<evidence type="ECO:0000256" key="1">
    <source>
        <dbReference type="SAM" id="SignalP"/>
    </source>
</evidence>
<dbReference type="EMBL" id="CALTRL010006365">
    <property type="protein sequence ID" value="CAH7690680.1"/>
    <property type="molecule type" value="Genomic_DNA"/>
</dbReference>
<proteinExistence type="predicted"/>
<evidence type="ECO:0000313" key="2">
    <source>
        <dbReference type="EMBL" id="CAH7690680.1"/>
    </source>
</evidence>